<feature type="domain" description="YcxB-like C-terminal" evidence="2">
    <location>
        <begin position="112"/>
        <end position="164"/>
    </location>
</feature>
<dbReference type="RefSeq" id="WP_219316287.1">
    <property type="nucleotide sequence ID" value="NZ_JAHWYN010000003.1"/>
</dbReference>
<dbReference type="EMBL" id="JAHWYN010000003">
    <property type="protein sequence ID" value="MBW4359764.1"/>
    <property type="molecule type" value="Genomic_DNA"/>
</dbReference>
<evidence type="ECO:0000313" key="4">
    <source>
        <dbReference type="Proteomes" id="UP000812031"/>
    </source>
</evidence>
<keyword evidence="4" id="KW-1185">Reference proteome</keyword>
<sequence length="176" mass="21017">MEKEITIKYKPNIDTLVKVSKYLLIRMPFLKIAPFLIVIFILQSNLGTFLESNNNTNLKNWNIIDIFPFVLIITIWAFVYFRTMSTMKKNILKNKKNLETQKISFKNNSFIQEGETFKIENFWKDSYQIKETNEWFLIYLQKNSALPIIKADLKDNQYNELRLLFNSIDIKKSLKN</sequence>
<comment type="caution">
    <text evidence="3">The sequence shown here is derived from an EMBL/GenBank/DDBJ whole genome shotgun (WGS) entry which is preliminary data.</text>
</comment>
<evidence type="ECO:0000256" key="1">
    <source>
        <dbReference type="SAM" id="Phobius"/>
    </source>
</evidence>
<gene>
    <name evidence="3" type="ORF">KZH69_04625</name>
</gene>
<organism evidence="3 4">
    <name type="scientific">Flavobacterium taihuense</name>
    <dbReference type="NCBI Taxonomy" id="2857508"/>
    <lineage>
        <taxon>Bacteria</taxon>
        <taxon>Pseudomonadati</taxon>
        <taxon>Bacteroidota</taxon>
        <taxon>Flavobacteriia</taxon>
        <taxon>Flavobacteriales</taxon>
        <taxon>Flavobacteriaceae</taxon>
        <taxon>Flavobacterium</taxon>
    </lineage>
</organism>
<protein>
    <submittedName>
        <fullName evidence="3">YcxB family protein</fullName>
    </submittedName>
</protein>
<proteinExistence type="predicted"/>
<feature type="transmembrane region" description="Helical" evidence="1">
    <location>
        <begin position="23"/>
        <end position="43"/>
    </location>
</feature>
<name>A0ABS6XV53_9FLAO</name>
<keyword evidence="1" id="KW-0812">Transmembrane</keyword>
<keyword evidence="1" id="KW-0472">Membrane</keyword>
<dbReference type="Pfam" id="PF14317">
    <property type="entry name" value="YcxB"/>
    <property type="match status" value="1"/>
</dbReference>
<dbReference type="InterPro" id="IPR025588">
    <property type="entry name" value="YcxB-like_C"/>
</dbReference>
<reference evidence="3 4" key="1">
    <citation type="submission" date="2021-07" db="EMBL/GenBank/DDBJ databases">
        <title>Flavobacterium sp. nov. isolated from sediment on the Taihu Lake.</title>
        <authorList>
            <person name="Qu J.-H."/>
        </authorList>
    </citation>
    <scope>NUCLEOTIDE SEQUENCE [LARGE SCALE GENOMIC DNA]</scope>
    <source>
        <strain evidence="3 4">NAS39</strain>
    </source>
</reference>
<evidence type="ECO:0000259" key="2">
    <source>
        <dbReference type="Pfam" id="PF14317"/>
    </source>
</evidence>
<keyword evidence="1" id="KW-1133">Transmembrane helix</keyword>
<dbReference type="Proteomes" id="UP000812031">
    <property type="component" value="Unassembled WGS sequence"/>
</dbReference>
<feature type="transmembrane region" description="Helical" evidence="1">
    <location>
        <begin position="63"/>
        <end position="81"/>
    </location>
</feature>
<evidence type="ECO:0000313" key="3">
    <source>
        <dbReference type="EMBL" id="MBW4359764.1"/>
    </source>
</evidence>
<accession>A0ABS6XV53</accession>